<evidence type="ECO:0000256" key="1">
    <source>
        <dbReference type="ARBA" id="ARBA00022723"/>
    </source>
</evidence>
<evidence type="ECO:0000256" key="5">
    <source>
        <dbReference type="ARBA" id="ARBA00023125"/>
    </source>
</evidence>
<dbReference type="Gramene" id="KJB48923">
    <property type="protein sequence ID" value="KJB48923"/>
    <property type="gene ID" value="B456_008G094000"/>
</dbReference>
<name>A0A0D2RCH5_GOSRA</name>
<dbReference type="GO" id="GO:0008270">
    <property type="term" value="F:zinc ion binding"/>
    <property type="evidence" value="ECO:0007669"/>
    <property type="project" value="UniProtKB-KW"/>
</dbReference>
<dbReference type="Proteomes" id="UP000593578">
    <property type="component" value="Unassembled WGS sequence"/>
</dbReference>
<feature type="region of interest" description="Disordered" evidence="10">
    <location>
        <begin position="82"/>
        <end position="109"/>
    </location>
</feature>
<evidence type="ECO:0000256" key="9">
    <source>
        <dbReference type="RuleBase" id="RU369094"/>
    </source>
</evidence>
<comment type="function">
    <text evidence="9">Transcription factor that binds specifically to a 5'-AA[AG]G-3' consensus core sequence.</text>
</comment>
<reference evidence="12 14" key="1">
    <citation type="journal article" date="2012" name="Nature">
        <title>Repeated polyploidization of Gossypium genomes and the evolution of spinnable cotton fibres.</title>
        <authorList>
            <person name="Paterson A.H."/>
            <person name="Wendel J.F."/>
            <person name="Gundlach H."/>
            <person name="Guo H."/>
            <person name="Jenkins J."/>
            <person name="Jin D."/>
            <person name="Llewellyn D."/>
            <person name="Showmaker K.C."/>
            <person name="Shu S."/>
            <person name="Udall J."/>
            <person name="Yoo M.J."/>
            <person name="Byers R."/>
            <person name="Chen W."/>
            <person name="Doron-Faigenboim A."/>
            <person name="Duke M.V."/>
            <person name="Gong L."/>
            <person name="Grimwood J."/>
            <person name="Grover C."/>
            <person name="Grupp K."/>
            <person name="Hu G."/>
            <person name="Lee T.H."/>
            <person name="Li J."/>
            <person name="Lin L."/>
            <person name="Liu T."/>
            <person name="Marler B.S."/>
            <person name="Page J.T."/>
            <person name="Roberts A.W."/>
            <person name="Romanel E."/>
            <person name="Sanders W.S."/>
            <person name="Szadkowski E."/>
            <person name="Tan X."/>
            <person name="Tang H."/>
            <person name="Xu C."/>
            <person name="Wang J."/>
            <person name="Wang Z."/>
            <person name="Zhang D."/>
            <person name="Zhang L."/>
            <person name="Ashrafi H."/>
            <person name="Bedon F."/>
            <person name="Bowers J.E."/>
            <person name="Brubaker C.L."/>
            <person name="Chee P.W."/>
            <person name="Das S."/>
            <person name="Gingle A.R."/>
            <person name="Haigler C.H."/>
            <person name="Harker D."/>
            <person name="Hoffmann L.V."/>
            <person name="Hovav R."/>
            <person name="Jones D.C."/>
            <person name="Lemke C."/>
            <person name="Mansoor S."/>
            <person name="ur Rahman M."/>
            <person name="Rainville L.N."/>
            <person name="Rambani A."/>
            <person name="Reddy U.K."/>
            <person name="Rong J.K."/>
            <person name="Saranga Y."/>
            <person name="Scheffler B.E."/>
            <person name="Scheffler J.A."/>
            <person name="Stelly D.M."/>
            <person name="Triplett B.A."/>
            <person name="Van Deynze A."/>
            <person name="Vaslin M.F."/>
            <person name="Waghmare V.N."/>
            <person name="Walford S.A."/>
            <person name="Wright R.J."/>
            <person name="Zaki E.A."/>
            <person name="Zhang T."/>
            <person name="Dennis E.S."/>
            <person name="Mayer K.F."/>
            <person name="Peterson D.G."/>
            <person name="Rokhsar D.S."/>
            <person name="Wang X."/>
            <person name="Schmutz J."/>
        </authorList>
    </citation>
    <scope>NUCLEOTIDE SEQUENCE [LARGE SCALE GENOMIC DNA]</scope>
</reference>
<keyword evidence="7 8" id="KW-0539">Nucleus</keyword>
<dbReference type="Pfam" id="PF02701">
    <property type="entry name" value="Zn_ribbon_Dof"/>
    <property type="match status" value="1"/>
</dbReference>
<dbReference type="EMBL" id="JABEZZ010000008">
    <property type="protein sequence ID" value="MBA0592217.1"/>
    <property type="molecule type" value="Genomic_DNA"/>
</dbReference>
<keyword evidence="1 9" id="KW-0479">Metal-binding</keyword>
<keyword evidence="3 9" id="KW-0862">Zinc</keyword>
<evidence type="ECO:0000256" key="2">
    <source>
        <dbReference type="ARBA" id="ARBA00022771"/>
    </source>
</evidence>
<feature type="domain" description="Dof-type" evidence="11">
    <location>
        <begin position="37"/>
        <end position="91"/>
    </location>
</feature>
<gene>
    <name evidence="12" type="ORF">B456_008G094000</name>
    <name evidence="13" type="ORF">Gorai_009201</name>
</gene>
<evidence type="ECO:0000256" key="3">
    <source>
        <dbReference type="ARBA" id="ARBA00022833"/>
    </source>
</evidence>
<dbReference type="PANTHER" id="PTHR31992:SF313">
    <property type="entry name" value="DOF ZINC FINGER PROTEIN DOF5.7"/>
    <property type="match status" value="1"/>
</dbReference>
<comment type="subcellular location">
    <subcellularLocation>
        <location evidence="8 9">Nucleus</location>
    </subcellularLocation>
</comment>
<dbReference type="PROSITE" id="PS50884">
    <property type="entry name" value="ZF_DOF_2"/>
    <property type="match status" value="1"/>
</dbReference>
<accession>A0A0D2RCH5</accession>
<dbReference type="InterPro" id="IPR045174">
    <property type="entry name" value="Dof"/>
</dbReference>
<dbReference type="GO" id="GO:0003700">
    <property type="term" value="F:DNA-binding transcription factor activity"/>
    <property type="evidence" value="ECO:0007669"/>
    <property type="project" value="UniProtKB-UniRule"/>
</dbReference>
<evidence type="ECO:0000313" key="12">
    <source>
        <dbReference type="EMBL" id="KJB48923.1"/>
    </source>
</evidence>
<keyword evidence="4 9" id="KW-0805">Transcription regulation</keyword>
<evidence type="ECO:0000256" key="6">
    <source>
        <dbReference type="ARBA" id="ARBA00023163"/>
    </source>
</evidence>
<evidence type="ECO:0000256" key="4">
    <source>
        <dbReference type="ARBA" id="ARBA00023015"/>
    </source>
</evidence>
<dbReference type="KEGG" id="gra:105763568"/>
<protein>
    <recommendedName>
        <fullName evidence="9">Dof zinc finger protein</fullName>
    </recommendedName>
</protein>
<dbReference type="STRING" id="29730.A0A0D2RCH5"/>
<reference evidence="13 15" key="2">
    <citation type="journal article" date="2019" name="Genome Biol. Evol.">
        <title>Insights into the evolution of the New World diploid cottons (Gossypium, subgenus Houzingenia) based on genome sequencing.</title>
        <authorList>
            <person name="Grover C.E."/>
            <person name="Arick M.A. 2nd"/>
            <person name="Thrash A."/>
            <person name="Conover J.L."/>
            <person name="Sanders W.S."/>
            <person name="Peterson D.G."/>
            <person name="Frelichowski J.E."/>
            <person name="Scheffler J.A."/>
            <person name="Scheffler B.E."/>
            <person name="Wendel J.F."/>
        </authorList>
    </citation>
    <scope>NUCLEOTIDE SEQUENCE [LARGE SCALE GENOMIC DNA]</scope>
    <source>
        <strain evidence="13">8</strain>
        <tissue evidence="13">Leaf</tissue>
    </source>
</reference>
<dbReference type="InterPro" id="IPR003851">
    <property type="entry name" value="Znf_Dof"/>
</dbReference>
<feature type="region of interest" description="Disordered" evidence="10">
    <location>
        <begin position="1"/>
        <end position="32"/>
    </location>
</feature>
<dbReference type="EMBL" id="CM001747">
    <property type="protein sequence ID" value="KJB48923.1"/>
    <property type="molecule type" value="Genomic_DNA"/>
</dbReference>
<dbReference type="PANTHER" id="PTHR31992">
    <property type="entry name" value="DOF ZINC FINGER PROTEIN DOF1.4-RELATED"/>
    <property type="match status" value="1"/>
</dbReference>
<proteinExistence type="predicted"/>
<sequence>MSPDNPSVKPAAKDENQSSGNRKTGSTRAAQDQQAALKCPRCDSPNTKFCYYNNYSLTQPRHFCKTCRRYWTKGGALRNVPIGGGCRKNKKLKPSSRLSSDSKDSISSSEMGGGLKFFHGLSPAMDFQLGGLSLPRLNSSPPAIYNQFASFGDTDTPPPTSFTLDPSGSSTSLMGFNNYPLSSLTPGLSGAILEMGSLNVSSGLASSIESLSSINQDLHWKLQQQRLAMLFGGGGENQKENTITTTACSVPVENQPQRLQPILFHNLEISKPEISSVENPRKATTNENATEWFFGNSYAPVTPTPTTSSNGNDNTTTSNWNGVQAWNDLHHYSTLP</sequence>
<dbReference type="OMA" id="WFFDNSF"/>
<keyword evidence="2 8" id="KW-0863">Zinc-finger</keyword>
<evidence type="ECO:0000256" key="8">
    <source>
        <dbReference type="PROSITE-ProRule" id="PRU00071"/>
    </source>
</evidence>
<keyword evidence="14" id="KW-1185">Reference proteome</keyword>
<dbReference type="GO" id="GO:0003677">
    <property type="term" value="F:DNA binding"/>
    <property type="evidence" value="ECO:0007669"/>
    <property type="project" value="UniProtKB-UniRule"/>
</dbReference>
<keyword evidence="6 9" id="KW-0804">Transcription</keyword>
<dbReference type="OrthoDB" id="1927254at2759"/>
<dbReference type="GO" id="GO:0005634">
    <property type="term" value="C:nucleus"/>
    <property type="evidence" value="ECO:0007669"/>
    <property type="project" value="UniProtKB-SubCell"/>
</dbReference>
<dbReference type="Proteomes" id="UP000032304">
    <property type="component" value="Chromosome 8"/>
</dbReference>
<evidence type="ECO:0000313" key="14">
    <source>
        <dbReference type="Proteomes" id="UP000032304"/>
    </source>
</evidence>
<dbReference type="PROSITE" id="PS01361">
    <property type="entry name" value="ZF_DOF_1"/>
    <property type="match status" value="1"/>
</dbReference>
<reference evidence="13" key="3">
    <citation type="submission" date="2020-04" db="EMBL/GenBank/DDBJ databases">
        <authorList>
            <person name="Grover C.E."/>
            <person name="Arick M.A. II"/>
            <person name="Thrash A."/>
            <person name="Conover J.L."/>
            <person name="Sanders W.S."/>
            <person name="Peterson D.G."/>
            <person name="Scheffler J.A."/>
            <person name="Scheffler B.E."/>
            <person name="Wendel J.F."/>
        </authorList>
    </citation>
    <scope>NUCLEOTIDE SEQUENCE</scope>
    <source>
        <strain evidence="13">8</strain>
        <tissue evidence="13">Leaf</tissue>
    </source>
</reference>
<evidence type="ECO:0000259" key="11">
    <source>
        <dbReference type="PROSITE" id="PS50884"/>
    </source>
</evidence>
<feature type="compositionally biased region" description="Low complexity" evidence="10">
    <location>
        <begin position="95"/>
        <end position="109"/>
    </location>
</feature>
<evidence type="ECO:0000256" key="10">
    <source>
        <dbReference type="SAM" id="MobiDB-lite"/>
    </source>
</evidence>
<evidence type="ECO:0000313" key="13">
    <source>
        <dbReference type="EMBL" id="MBA0592217.1"/>
    </source>
</evidence>
<dbReference type="AlphaFoldDB" id="A0A0D2RCH5"/>
<feature type="compositionally biased region" description="Polar residues" evidence="10">
    <location>
        <begin position="17"/>
        <end position="32"/>
    </location>
</feature>
<evidence type="ECO:0000256" key="7">
    <source>
        <dbReference type="ARBA" id="ARBA00023242"/>
    </source>
</evidence>
<evidence type="ECO:0000313" key="15">
    <source>
        <dbReference type="Proteomes" id="UP000593578"/>
    </source>
</evidence>
<dbReference type="eggNOG" id="ENOG502R06Q">
    <property type="taxonomic scope" value="Eukaryota"/>
</dbReference>
<keyword evidence="5 8" id="KW-0238">DNA-binding</keyword>
<organism evidence="12 14">
    <name type="scientific">Gossypium raimondii</name>
    <name type="common">Peruvian cotton</name>
    <name type="synonym">Gossypium klotzschianum subsp. raimondii</name>
    <dbReference type="NCBI Taxonomy" id="29730"/>
    <lineage>
        <taxon>Eukaryota</taxon>
        <taxon>Viridiplantae</taxon>
        <taxon>Streptophyta</taxon>
        <taxon>Embryophyta</taxon>
        <taxon>Tracheophyta</taxon>
        <taxon>Spermatophyta</taxon>
        <taxon>Magnoliopsida</taxon>
        <taxon>eudicotyledons</taxon>
        <taxon>Gunneridae</taxon>
        <taxon>Pentapetalae</taxon>
        <taxon>rosids</taxon>
        <taxon>malvids</taxon>
        <taxon>Malvales</taxon>
        <taxon>Malvaceae</taxon>
        <taxon>Malvoideae</taxon>
        <taxon>Gossypium</taxon>
    </lineage>
</organism>
<feature type="region of interest" description="Disordered" evidence="10">
    <location>
        <begin position="302"/>
        <end position="321"/>
    </location>
</feature>